<dbReference type="EMBL" id="JAKEVY010000004">
    <property type="protein sequence ID" value="MCF1716451.1"/>
    <property type="molecule type" value="Genomic_DNA"/>
</dbReference>
<sequence length="185" mass="21233">MTLQQKYLSFLSVLILSLMTSPHLVAQKKPTGSDSFPTSWVGKWKGNMTWYQGLQQRQGVQMELHILPADSTDQYTWRIIYGTGGQDNRPYILKPFNKERGHWLIDERNSIVLDQFLIGSRFCGTFTVEGNTIMNCYELQGDSLLVEFYNFQEKPIVITGGGDSTVPKVKTYGMRSHQRAVLKRF</sequence>
<protein>
    <recommendedName>
        <fullName evidence="4">Lipocalin-like protein</fullName>
    </recommendedName>
</protein>
<organism evidence="2 3">
    <name type="scientific">Flavihumibacter fluminis</name>
    <dbReference type="NCBI Taxonomy" id="2909236"/>
    <lineage>
        <taxon>Bacteria</taxon>
        <taxon>Pseudomonadati</taxon>
        <taxon>Bacteroidota</taxon>
        <taxon>Chitinophagia</taxon>
        <taxon>Chitinophagales</taxon>
        <taxon>Chitinophagaceae</taxon>
        <taxon>Flavihumibacter</taxon>
    </lineage>
</organism>
<proteinExistence type="predicted"/>
<name>A0ABS9BL80_9BACT</name>
<keyword evidence="1" id="KW-0732">Signal</keyword>
<feature type="chain" id="PRO_5046668139" description="Lipocalin-like protein" evidence="1">
    <location>
        <begin position="27"/>
        <end position="185"/>
    </location>
</feature>
<evidence type="ECO:0000313" key="3">
    <source>
        <dbReference type="Proteomes" id="UP001200145"/>
    </source>
</evidence>
<accession>A0ABS9BL80</accession>
<reference evidence="2 3" key="1">
    <citation type="submission" date="2022-01" db="EMBL/GenBank/DDBJ databases">
        <title>Flavihumibacter sp. nov., isolated from sediment of a river.</title>
        <authorList>
            <person name="Liu H."/>
        </authorList>
    </citation>
    <scope>NUCLEOTIDE SEQUENCE [LARGE SCALE GENOMIC DNA]</scope>
    <source>
        <strain evidence="2 3">RY-1</strain>
    </source>
</reference>
<evidence type="ECO:0000256" key="1">
    <source>
        <dbReference type="SAM" id="SignalP"/>
    </source>
</evidence>
<dbReference type="RefSeq" id="WP_234867662.1">
    <property type="nucleotide sequence ID" value="NZ_JAKEVY010000004.1"/>
</dbReference>
<dbReference type="Proteomes" id="UP001200145">
    <property type="component" value="Unassembled WGS sequence"/>
</dbReference>
<comment type="caution">
    <text evidence="2">The sequence shown here is derived from an EMBL/GenBank/DDBJ whole genome shotgun (WGS) entry which is preliminary data.</text>
</comment>
<evidence type="ECO:0008006" key="4">
    <source>
        <dbReference type="Google" id="ProtNLM"/>
    </source>
</evidence>
<keyword evidence="3" id="KW-1185">Reference proteome</keyword>
<evidence type="ECO:0000313" key="2">
    <source>
        <dbReference type="EMBL" id="MCF1716451.1"/>
    </source>
</evidence>
<gene>
    <name evidence="2" type="ORF">L0U88_17555</name>
</gene>
<feature type="signal peptide" evidence="1">
    <location>
        <begin position="1"/>
        <end position="26"/>
    </location>
</feature>